<feature type="transmembrane region" description="Helical" evidence="5">
    <location>
        <begin position="69"/>
        <end position="88"/>
    </location>
</feature>
<evidence type="ECO:0000313" key="8">
    <source>
        <dbReference type="Proteomes" id="UP000203464"/>
    </source>
</evidence>
<comment type="subcellular location">
    <subcellularLocation>
        <location evidence="1">Membrane</location>
    </subcellularLocation>
</comment>
<keyword evidence="3 5" id="KW-1133">Transmembrane helix</keyword>
<feature type="domain" description="Major facilitator superfamily (MFS) profile" evidence="6">
    <location>
        <begin position="199"/>
        <end position="424"/>
    </location>
</feature>
<protein>
    <submittedName>
        <fullName evidence="7">Putative MFS-type transporter YcaD</fullName>
    </submittedName>
</protein>
<sequence length="424" mass="44961">MFKVFISSWALFLGMFMLMVGNGLQGTLLGIRGGIENFSTFEMSIVMSAYFVGFLGGSRLAPEMIRRVGHVRVFAALGSTISAVLILYPVLPEVWAWTMGRVVIGFCFSGVYVTAESWLNNSATNETRGQSLSIYMLAQMAGIVLAQGILSLGDVSGYILFIIPSVLVSLAFAPILLSVVPTPSFDTTRPMKIKDLVQTSPLASIGMFLLGGVFAAQFGMTAVYGTQAGLSVAQISLLVSVIYIAALVAQYPIGWASDRMDRRVLIIGTAALGGAGAMLAAMSGGNFYVILVGAALVGGTSNPLYALYIAYANDFLEHEDMAAASAGFIFINGVGAITGPILIGYVMGVFGEAAFWVVVALLMSAMALYGVVRVLQRPSETSVEDQVPYSPVMANASPVAMELAQEIYIDAELDEQADNEEDPS</sequence>
<feature type="transmembrane region" description="Helical" evidence="5">
    <location>
        <begin position="94"/>
        <end position="113"/>
    </location>
</feature>
<dbReference type="InterPro" id="IPR047200">
    <property type="entry name" value="MFS_YcaD-like"/>
</dbReference>
<feature type="transmembrane region" description="Helical" evidence="5">
    <location>
        <begin position="353"/>
        <end position="372"/>
    </location>
</feature>
<organism evidence="7 8">
    <name type="scientific">Octadecabacter ascidiaceicola</name>
    <dbReference type="NCBI Taxonomy" id="1655543"/>
    <lineage>
        <taxon>Bacteria</taxon>
        <taxon>Pseudomonadati</taxon>
        <taxon>Pseudomonadota</taxon>
        <taxon>Alphaproteobacteria</taxon>
        <taxon>Rhodobacterales</taxon>
        <taxon>Roseobacteraceae</taxon>
        <taxon>Octadecabacter</taxon>
    </lineage>
</organism>
<evidence type="ECO:0000256" key="2">
    <source>
        <dbReference type="ARBA" id="ARBA00022692"/>
    </source>
</evidence>
<dbReference type="EMBL" id="FXYD01000001">
    <property type="protein sequence ID" value="SMX31616.1"/>
    <property type="molecule type" value="Genomic_DNA"/>
</dbReference>
<feature type="transmembrane region" description="Helical" evidence="5">
    <location>
        <begin position="232"/>
        <end position="252"/>
    </location>
</feature>
<dbReference type="InterPro" id="IPR005828">
    <property type="entry name" value="MFS_sugar_transport-like"/>
</dbReference>
<evidence type="ECO:0000256" key="5">
    <source>
        <dbReference type="SAM" id="Phobius"/>
    </source>
</evidence>
<dbReference type="Pfam" id="PF00083">
    <property type="entry name" value="Sugar_tr"/>
    <property type="match status" value="1"/>
</dbReference>
<dbReference type="AlphaFoldDB" id="A0A238JPC2"/>
<reference evidence="8" key="1">
    <citation type="submission" date="2017-05" db="EMBL/GenBank/DDBJ databases">
        <authorList>
            <person name="Rodrigo-Torres L."/>
            <person name="Arahal R. D."/>
            <person name="Lucena T."/>
        </authorList>
    </citation>
    <scope>NUCLEOTIDE SEQUENCE [LARGE SCALE GENOMIC DNA]</scope>
    <source>
        <strain evidence="8">CECT 8868</strain>
    </source>
</reference>
<evidence type="ECO:0000256" key="4">
    <source>
        <dbReference type="ARBA" id="ARBA00023136"/>
    </source>
</evidence>
<dbReference type="PROSITE" id="PS50850">
    <property type="entry name" value="MFS"/>
    <property type="match status" value="1"/>
</dbReference>
<keyword evidence="4 5" id="KW-0472">Membrane</keyword>
<accession>A0A238JPC2</accession>
<dbReference type="InterPro" id="IPR011701">
    <property type="entry name" value="MFS"/>
</dbReference>
<keyword evidence="2 5" id="KW-0812">Transmembrane</keyword>
<feature type="transmembrane region" description="Helical" evidence="5">
    <location>
        <begin position="134"/>
        <end position="152"/>
    </location>
</feature>
<feature type="transmembrane region" description="Helical" evidence="5">
    <location>
        <begin position="39"/>
        <end position="57"/>
    </location>
</feature>
<proteinExistence type="predicted"/>
<dbReference type="InterPro" id="IPR036259">
    <property type="entry name" value="MFS_trans_sf"/>
</dbReference>
<dbReference type="GO" id="GO:0022857">
    <property type="term" value="F:transmembrane transporter activity"/>
    <property type="evidence" value="ECO:0007669"/>
    <property type="project" value="InterPro"/>
</dbReference>
<dbReference type="RefSeq" id="WP_093994913.1">
    <property type="nucleotide sequence ID" value="NZ_FXYD01000001.1"/>
</dbReference>
<dbReference type="CDD" id="cd17477">
    <property type="entry name" value="MFS_YcaD_like"/>
    <property type="match status" value="1"/>
</dbReference>
<feature type="transmembrane region" description="Helical" evidence="5">
    <location>
        <begin position="288"/>
        <end position="311"/>
    </location>
</feature>
<evidence type="ECO:0000256" key="1">
    <source>
        <dbReference type="ARBA" id="ARBA00004370"/>
    </source>
</evidence>
<name>A0A238JPC2_9RHOB</name>
<dbReference type="PANTHER" id="PTHR23521:SF3">
    <property type="entry name" value="MFS TRANSPORTER"/>
    <property type="match status" value="1"/>
</dbReference>
<evidence type="ECO:0000259" key="6">
    <source>
        <dbReference type="PROSITE" id="PS50850"/>
    </source>
</evidence>
<evidence type="ECO:0000256" key="3">
    <source>
        <dbReference type="ARBA" id="ARBA00022989"/>
    </source>
</evidence>
<evidence type="ECO:0000313" key="7">
    <source>
        <dbReference type="EMBL" id="SMX31616.1"/>
    </source>
</evidence>
<feature type="transmembrane region" description="Helical" evidence="5">
    <location>
        <begin position="158"/>
        <end position="180"/>
    </location>
</feature>
<gene>
    <name evidence="7" type="primary">ycaD_1</name>
    <name evidence="7" type="ORF">OCA8868_00451</name>
</gene>
<dbReference type="Gene3D" id="1.20.1250.20">
    <property type="entry name" value="MFS general substrate transporter like domains"/>
    <property type="match status" value="2"/>
</dbReference>
<dbReference type="SUPFAM" id="SSF103473">
    <property type="entry name" value="MFS general substrate transporter"/>
    <property type="match status" value="1"/>
</dbReference>
<dbReference type="PANTHER" id="PTHR23521">
    <property type="entry name" value="TRANSPORTER MFS SUPERFAMILY"/>
    <property type="match status" value="1"/>
</dbReference>
<feature type="transmembrane region" description="Helical" evidence="5">
    <location>
        <begin position="264"/>
        <end position="282"/>
    </location>
</feature>
<feature type="transmembrane region" description="Helical" evidence="5">
    <location>
        <begin position="323"/>
        <end position="347"/>
    </location>
</feature>
<feature type="transmembrane region" description="Helical" evidence="5">
    <location>
        <begin position="201"/>
        <end position="220"/>
    </location>
</feature>
<dbReference type="Proteomes" id="UP000203464">
    <property type="component" value="Unassembled WGS sequence"/>
</dbReference>
<dbReference type="Pfam" id="PF07690">
    <property type="entry name" value="MFS_1"/>
    <property type="match status" value="1"/>
</dbReference>
<dbReference type="InterPro" id="IPR020846">
    <property type="entry name" value="MFS_dom"/>
</dbReference>
<dbReference type="GO" id="GO:0005886">
    <property type="term" value="C:plasma membrane"/>
    <property type="evidence" value="ECO:0007669"/>
    <property type="project" value="TreeGrafter"/>
</dbReference>
<keyword evidence="8" id="KW-1185">Reference proteome</keyword>
<dbReference type="OrthoDB" id="9810614at2"/>